<evidence type="ECO:0000313" key="3">
    <source>
        <dbReference type="Proteomes" id="UP001054821"/>
    </source>
</evidence>
<keyword evidence="3" id="KW-1185">Reference proteome</keyword>
<evidence type="ECO:0000313" key="2">
    <source>
        <dbReference type="EMBL" id="KAI5334290.1"/>
    </source>
</evidence>
<dbReference type="PANTHER" id="PTHR11439:SF455">
    <property type="entry name" value="RLK (RECEPTOR-LIKE PROTEIN KINASE) 8, PUTATIVE-RELATED"/>
    <property type="match status" value="1"/>
</dbReference>
<comment type="caution">
    <text evidence="2">The sequence shown here is derived from an EMBL/GenBank/DDBJ whole genome shotgun (WGS) entry which is preliminary data.</text>
</comment>
<keyword evidence="1" id="KW-0812">Transmembrane</keyword>
<name>A0AAD4VZR4_PRUDU</name>
<proteinExistence type="predicted"/>
<dbReference type="EMBL" id="JAJFAZ020000004">
    <property type="protein sequence ID" value="KAI5334290.1"/>
    <property type="molecule type" value="Genomic_DNA"/>
</dbReference>
<dbReference type="Proteomes" id="UP001054821">
    <property type="component" value="Chromosome 4"/>
</dbReference>
<evidence type="ECO:0008006" key="4">
    <source>
        <dbReference type="Google" id="ProtNLM"/>
    </source>
</evidence>
<dbReference type="PANTHER" id="PTHR11439">
    <property type="entry name" value="GAG-POL-RELATED RETROTRANSPOSON"/>
    <property type="match status" value="1"/>
</dbReference>
<dbReference type="AlphaFoldDB" id="A0AAD4VZR4"/>
<gene>
    <name evidence="2" type="ORF">L3X38_024423</name>
</gene>
<keyword evidence="1" id="KW-1133">Transmembrane helix</keyword>
<reference evidence="2 3" key="1">
    <citation type="journal article" date="2022" name="G3 (Bethesda)">
        <title>Whole-genome sequence and methylome profiling of the almond [Prunus dulcis (Mill.) D.A. Webb] cultivar 'Nonpareil'.</title>
        <authorList>
            <person name="D'Amico-Willman K.M."/>
            <person name="Ouma W.Z."/>
            <person name="Meulia T."/>
            <person name="Sideli G.M."/>
            <person name="Gradziel T.M."/>
            <person name="Fresnedo-Ramirez J."/>
        </authorList>
    </citation>
    <scope>NUCLEOTIDE SEQUENCE [LARGE SCALE GENOMIC DNA]</scope>
    <source>
        <strain evidence="2">Clone GOH B32 T37-40</strain>
    </source>
</reference>
<evidence type="ECO:0000256" key="1">
    <source>
        <dbReference type="SAM" id="Phobius"/>
    </source>
</evidence>
<organism evidence="2 3">
    <name type="scientific">Prunus dulcis</name>
    <name type="common">Almond</name>
    <name type="synonym">Amygdalus dulcis</name>
    <dbReference type="NCBI Taxonomy" id="3755"/>
    <lineage>
        <taxon>Eukaryota</taxon>
        <taxon>Viridiplantae</taxon>
        <taxon>Streptophyta</taxon>
        <taxon>Embryophyta</taxon>
        <taxon>Tracheophyta</taxon>
        <taxon>Spermatophyta</taxon>
        <taxon>Magnoliopsida</taxon>
        <taxon>eudicotyledons</taxon>
        <taxon>Gunneridae</taxon>
        <taxon>Pentapetalae</taxon>
        <taxon>rosids</taxon>
        <taxon>fabids</taxon>
        <taxon>Rosales</taxon>
        <taxon>Rosaceae</taxon>
        <taxon>Amygdaloideae</taxon>
        <taxon>Amygdaleae</taxon>
        <taxon>Prunus</taxon>
    </lineage>
</organism>
<feature type="transmembrane region" description="Helical" evidence="1">
    <location>
        <begin position="12"/>
        <end position="35"/>
    </location>
</feature>
<sequence>MVLSSPTQPSIVSLLVVYSVSLLLADISFVVNTVAQFMSAPRISHLVAAKWILRYIKGPIDLSLTFTPQTAAAHLSAYSDADWAGCPDSYRSTIGYVITLGTNLIS</sequence>
<accession>A0AAD4VZR4</accession>
<protein>
    <recommendedName>
        <fullName evidence="4">Mitochondrial protein</fullName>
    </recommendedName>
</protein>
<keyword evidence="1" id="KW-0472">Membrane</keyword>